<dbReference type="Pfam" id="PF06108">
    <property type="entry name" value="DUF952"/>
    <property type="match status" value="1"/>
</dbReference>
<gene>
    <name evidence="1" type="ORF">WJM97_20790</name>
</gene>
<dbReference type="PANTHER" id="PTHR34129">
    <property type="entry name" value="BLR1139 PROTEIN"/>
    <property type="match status" value="1"/>
</dbReference>
<reference evidence="1 2" key="1">
    <citation type="submission" date="2024-04" db="EMBL/GenBank/DDBJ databases">
        <title>Okeanomitos corallinicola gen. &amp; sp. nov. (Nostocales, Cyanobacteria), a new toxic marine heterocyst-forming cyanobacterium from a coral reef.</title>
        <authorList>
            <person name="Li H."/>
            <person name="Li R."/>
            <person name="Kang J."/>
            <person name="Hii K.S."/>
            <person name="Mohamed H.F."/>
            <person name="Xu X."/>
            <person name="Luo Z."/>
        </authorList>
    </citation>
    <scope>NUCLEOTIDE SEQUENCE [LARGE SCALE GENOMIC DNA]</scope>
    <source>
        <strain evidence="1 2">TIOX110</strain>
    </source>
</reference>
<proteinExistence type="predicted"/>
<dbReference type="Proteomes" id="UP001483337">
    <property type="component" value="Chromosome"/>
</dbReference>
<dbReference type="SUPFAM" id="SSF56399">
    <property type="entry name" value="ADP-ribosylation"/>
    <property type="match status" value="1"/>
</dbReference>
<dbReference type="InterPro" id="IPR009297">
    <property type="entry name" value="DUF952"/>
</dbReference>
<evidence type="ECO:0000313" key="2">
    <source>
        <dbReference type="Proteomes" id="UP001483337"/>
    </source>
</evidence>
<dbReference type="PANTHER" id="PTHR34129:SF1">
    <property type="entry name" value="DUF952 DOMAIN-CONTAINING PROTEIN"/>
    <property type="match status" value="1"/>
</dbReference>
<organism evidence="1 2">
    <name type="scientific">Okeanomitos corallinicola TIOX110</name>
    <dbReference type="NCBI Taxonomy" id="3133117"/>
    <lineage>
        <taxon>Bacteria</taxon>
        <taxon>Bacillati</taxon>
        <taxon>Cyanobacteriota</taxon>
        <taxon>Cyanophyceae</taxon>
        <taxon>Nostocales</taxon>
        <taxon>Aphanizomenonaceae</taxon>
        <taxon>Okeanomitos</taxon>
    </lineage>
</organism>
<dbReference type="EMBL" id="CP150886">
    <property type="protein sequence ID" value="WZB87764.1"/>
    <property type="molecule type" value="Genomic_DNA"/>
</dbReference>
<dbReference type="Gene3D" id="3.20.170.20">
    <property type="entry name" value="Protein of unknown function DUF952"/>
    <property type="match status" value="1"/>
</dbReference>
<accession>A0ABZ2UR37</accession>
<name>A0ABZ2UR37_9CYAN</name>
<dbReference type="RefSeq" id="WP_353930676.1">
    <property type="nucleotide sequence ID" value="NZ_CP150886.1"/>
</dbReference>
<evidence type="ECO:0000313" key="1">
    <source>
        <dbReference type="EMBL" id="WZB87764.1"/>
    </source>
</evidence>
<keyword evidence="2" id="KW-1185">Reference proteome</keyword>
<sequence length="122" mass="14280">MTTMKTIFHITEHQKWHQAQILNIYHHPSLDTEGFIHASQPEQVVKTANRFFKNYQNLVILFIDTAKVQAEIRYEFGEVDELFPHIYGALNIDAVYKVIEFQIGEDGVFYLPLEISQLIDLN</sequence>
<protein>
    <submittedName>
        <fullName evidence="1">DUF952 domain-containing protein</fullName>
    </submittedName>
</protein>